<protein>
    <submittedName>
        <fullName evidence="2">Uncharacterized protein</fullName>
    </submittedName>
</protein>
<dbReference type="EMBL" id="SWFS01000177">
    <property type="protein sequence ID" value="KAA8915306.1"/>
    <property type="molecule type" value="Genomic_DNA"/>
</dbReference>
<comment type="caution">
    <text evidence="2">The sequence shown here is derived from an EMBL/GenBank/DDBJ whole genome shotgun (WGS) entry which is preliminary data.</text>
</comment>
<evidence type="ECO:0000256" key="1">
    <source>
        <dbReference type="SAM" id="MobiDB-lite"/>
    </source>
</evidence>
<accession>A0A642V6B2</accession>
<evidence type="ECO:0000313" key="2">
    <source>
        <dbReference type="EMBL" id="KAA8915306.1"/>
    </source>
</evidence>
<feature type="non-terminal residue" evidence="2">
    <location>
        <position position="112"/>
    </location>
</feature>
<dbReference type="Proteomes" id="UP000761534">
    <property type="component" value="Unassembled WGS sequence"/>
</dbReference>
<gene>
    <name evidence="2" type="ORF">TRICI_002535</name>
</gene>
<sequence length="112" mass="10970">MSFWFLNLNRGSSMTSLGVDGPEPFPFPSPDAVVVDGVSVYADTSICRRFDDVVRDEPDAVRRLPFLFPGGAGGACEGDGDGGAGACVGGGGGGAEGADVGGGGGGARDGDG</sequence>
<keyword evidence="3" id="KW-1185">Reference proteome</keyword>
<dbReference type="AlphaFoldDB" id="A0A642V6B2"/>
<evidence type="ECO:0000313" key="3">
    <source>
        <dbReference type="Proteomes" id="UP000761534"/>
    </source>
</evidence>
<organism evidence="2 3">
    <name type="scientific">Trichomonascus ciferrii</name>
    <dbReference type="NCBI Taxonomy" id="44093"/>
    <lineage>
        <taxon>Eukaryota</taxon>
        <taxon>Fungi</taxon>
        <taxon>Dikarya</taxon>
        <taxon>Ascomycota</taxon>
        <taxon>Saccharomycotina</taxon>
        <taxon>Dipodascomycetes</taxon>
        <taxon>Dipodascales</taxon>
        <taxon>Trichomonascaceae</taxon>
        <taxon>Trichomonascus</taxon>
        <taxon>Trichomonascus ciferrii complex</taxon>
    </lineage>
</organism>
<feature type="region of interest" description="Disordered" evidence="1">
    <location>
        <begin position="89"/>
        <end position="112"/>
    </location>
</feature>
<name>A0A642V6B2_9ASCO</name>
<proteinExistence type="predicted"/>
<reference evidence="2" key="1">
    <citation type="journal article" date="2019" name="G3 (Bethesda)">
        <title>Genome Assemblies of Two Rare Opportunistic Yeast Pathogens: Diutina rugosa (syn. Candida rugosa) and Trichomonascus ciferrii (syn. Candida ciferrii).</title>
        <authorList>
            <person name="Mixao V."/>
            <person name="Saus E."/>
            <person name="Hansen A.P."/>
            <person name="Lass-Florl C."/>
            <person name="Gabaldon T."/>
        </authorList>
    </citation>
    <scope>NUCLEOTIDE SEQUENCE</scope>
    <source>
        <strain evidence="2">CBS 4856</strain>
    </source>
</reference>
<dbReference type="VEuPathDB" id="FungiDB:TRICI_002535"/>